<protein>
    <recommendedName>
        <fullName evidence="5">Flagellar basal body protein FliL</fullName>
    </recommendedName>
</protein>
<evidence type="ECO:0000256" key="1">
    <source>
        <dbReference type="SAM" id="MobiDB-lite"/>
    </source>
</evidence>
<name>A0ABW1KB81_9ACTN</name>
<evidence type="ECO:0008006" key="5">
    <source>
        <dbReference type="Google" id="ProtNLM"/>
    </source>
</evidence>
<keyword evidence="4" id="KW-1185">Reference proteome</keyword>
<keyword evidence="2" id="KW-0812">Transmembrane</keyword>
<proteinExistence type="predicted"/>
<feature type="compositionally biased region" description="Pro residues" evidence="1">
    <location>
        <begin position="17"/>
        <end position="72"/>
    </location>
</feature>
<evidence type="ECO:0000313" key="4">
    <source>
        <dbReference type="Proteomes" id="UP001596203"/>
    </source>
</evidence>
<gene>
    <name evidence="3" type="ORF">ACFP2T_22970</name>
</gene>
<feature type="compositionally biased region" description="Low complexity" evidence="1">
    <location>
        <begin position="73"/>
        <end position="143"/>
    </location>
</feature>
<keyword evidence="2" id="KW-1133">Transmembrane helix</keyword>
<feature type="transmembrane region" description="Helical" evidence="2">
    <location>
        <begin position="169"/>
        <end position="193"/>
    </location>
</feature>
<comment type="caution">
    <text evidence="3">The sequence shown here is derived from an EMBL/GenBank/DDBJ whole genome shotgun (WGS) entry which is preliminary data.</text>
</comment>
<reference evidence="4" key="1">
    <citation type="journal article" date="2019" name="Int. J. Syst. Evol. Microbiol.">
        <title>The Global Catalogue of Microorganisms (GCM) 10K type strain sequencing project: providing services to taxonomists for standard genome sequencing and annotation.</title>
        <authorList>
            <consortium name="The Broad Institute Genomics Platform"/>
            <consortium name="The Broad Institute Genome Sequencing Center for Infectious Disease"/>
            <person name="Wu L."/>
            <person name="Ma J."/>
        </authorList>
    </citation>
    <scope>NUCLEOTIDE SEQUENCE [LARGE SCALE GENOMIC DNA]</scope>
    <source>
        <strain evidence="4">ZS-35-S2</strain>
    </source>
</reference>
<accession>A0ABW1KB81</accession>
<sequence>MSIYGSPGPRQPDDPNEPPSSGPPASGYPPPPPPGSYPPPPDPGYSPPPNTGYPPPPPANPEWGQQPPPPTPEWGQQPPSAPNPEWGQPPSSGGPQQPGYGGVQDQPQSGAPAAPYGSPYGPPGAQYGAPGAQYGAPGAQYSPPGAPYGPPGAPLGQPGAPKKKGGLKLALIIGGVVLLLLCACVGGGVWWLVDRAPDDSGTNPIGAPTSTAGPATPTPRTTPSSSTERYAKGDCLVNDGTDSDPKLRKVTCGPDTFEVLSRIPFTTDPDQCKEDAIFGAPEADAHYVQDDPLDLGDFVLCLKSR</sequence>
<organism evidence="3 4">
    <name type="scientific">Plantactinospora solaniradicis</name>
    <dbReference type="NCBI Taxonomy" id="1723736"/>
    <lineage>
        <taxon>Bacteria</taxon>
        <taxon>Bacillati</taxon>
        <taxon>Actinomycetota</taxon>
        <taxon>Actinomycetes</taxon>
        <taxon>Micromonosporales</taxon>
        <taxon>Micromonosporaceae</taxon>
        <taxon>Plantactinospora</taxon>
    </lineage>
</organism>
<feature type="compositionally biased region" description="Low complexity" evidence="1">
    <location>
        <begin position="207"/>
        <end position="227"/>
    </location>
</feature>
<feature type="region of interest" description="Disordered" evidence="1">
    <location>
        <begin position="202"/>
        <end position="238"/>
    </location>
</feature>
<feature type="region of interest" description="Disordered" evidence="1">
    <location>
        <begin position="1"/>
        <end position="164"/>
    </location>
</feature>
<evidence type="ECO:0000256" key="2">
    <source>
        <dbReference type="SAM" id="Phobius"/>
    </source>
</evidence>
<keyword evidence="2" id="KW-0472">Membrane</keyword>
<feature type="compositionally biased region" description="Pro residues" evidence="1">
    <location>
        <begin position="144"/>
        <end position="153"/>
    </location>
</feature>
<dbReference type="Proteomes" id="UP001596203">
    <property type="component" value="Unassembled WGS sequence"/>
</dbReference>
<evidence type="ECO:0000313" key="3">
    <source>
        <dbReference type="EMBL" id="MFC6019060.1"/>
    </source>
</evidence>
<dbReference type="EMBL" id="JBHSPR010000018">
    <property type="protein sequence ID" value="MFC6019060.1"/>
    <property type="molecule type" value="Genomic_DNA"/>
</dbReference>